<sequence>MLLRKPITGGVPSLVTRRGQLEPLWADVLSDLKVIVDEESRLVVRIPKTHTFVGQYLCGCESTDAVKTPVLSNPTALERNHFLTEAIFQRNYTIVYQGRRQDLRDNIGGLIELATEGKDGFFHMTARGYTFSYSLNTRVEWTEDGERRNHENLHSQEDNVRLYPDIEGLSNWTVSANRIVARDVYPDAKDNETVVYKWSLPNQSASDVVTDLFRIIGMYL</sequence>
<reference evidence="3" key="1">
    <citation type="submission" date="2016-04" db="UniProtKB">
        <authorList>
            <consortium name="WormBaseParasite"/>
        </authorList>
    </citation>
    <scope>IDENTIFICATION</scope>
</reference>
<dbReference type="Proteomes" id="UP000274504">
    <property type="component" value="Unassembled WGS sequence"/>
</dbReference>
<gene>
    <name evidence="1" type="ORF">HDID_LOCUS1705</name>
</gene>
<reference evidence="1 2" key="2">
    <citation type="submission" date="2018-11" db="EMBL/GenBank/DDBJ databases">
        <authorList>
            <consortium name="Pathogen Informatics"/>
        </authorList>
    </citation>
    <scope>NUCLEOTIDE SEQUENCE [LARGE SCALE GENOMIC DNA]</scope>
</reference>
<name>A0A158QCM8_HYMDI</name>
<dbReference type="EMBL" id="UYSG01000344">
    <property type="protein sequence ID" value="VDL19166.1"/>
    <property type="molecule type" value="Genomic_DNA"/>
</dbReference>
<dbReference type="WBParaSite" id="HDID_0000170401-mRNA-1">
    <property type="protein sequence ID" value="HDID_0000170401-mRNA-1"/>
    <property type="gene ID" value="HDID_0000170401"/>
</dbReference>
<accession>A0A158QCM8</accession>
<protein>
    <submittedName>
        <fullName evidence="3">Reelin domain-containing protein</fullName>
    </submittedName>
</protein>
<dbReference type="AlphaFoldDB" id="A0A158QCM8"/>
<organism evidence="3">
    <name type="scientific">Hymenolepis diminuta</name>
    <name type="common">Rat tapeworm</name>
    <dbReference type="NCBI Taxonomy" id="6216"/>
    <lineage>
        <taxon>Eukaryota</taxon>
        <taxon>Metazoa</taxon>
        <taxon>Spiralia</taxon>
        <taxon>Lophotrochozoa</taxon>
        <taxon>Platyhelminthes</taxon>
        <taxon>Cestoda</taxon>
        <taxon>Eucestoda</taxon>
        <taxon>Cyclophyllidea</taxon>
        <taxon>Hymenolepididae</taxon>
        <taxon>Hymenolepis</taxon>
    </lineage>
</organism>
<proteinExistence type="predicted"/>
<dbReference type="STRING" id="6216.A0A158QCM8"/>
<dbReference type="OrthoDB" id="6257990at2759"/>
<evidence type="ECO:0000313" key="3">
    <source>
        <dbReference type="WBParaSite" id="HDID_0000170401-mRNA-1"/>
    </source>
</evidence>
<evidence type="ECO:0000313" key="2">
    <source>
        <dbReference type="Proteomes" id="UP000274504"/>
    </source>
</evidence>
<evidence type="ECO:0000313" key="1">
    <source>
        <dbReference type="EMBL" id="VDL19166.1"/>
    </source>
</evidence>